<dbReference type="PANTHER" id="PTHR10845:SF242">
    <property type="entry name" value="NOVEL PROTEIN SIMILAR TO VERTEBRATE REGULATOR OF G-PROTEIN SIGNALLING FAMILY"/>
    <property type="match status" value="1"/>
</dbReference>
<dbReference type="InterPro" id="IPR036305">
    <property type="entry name" value="RGS_sf"/>
</dbReference>
<dbReference type="Pfam" id="PF00615">
    <property type="entry name" value="RGS"/>
    <property type="match status" value="1"/>
</dbReference>
<dbReference type="Gene3D" id="1.10.167.10">
    <property type="entry name" value="Regulator of G-protein Signalling 4, domain 2"/>
    <property type="match status" value="1"/>
</dbReference>
<feature type="compositionally biased region" description="Basic and acidic residues" evidence="1">
    <location>
        <begin position="32"/>
        <end position="48"/>
    </location>
</feature>
<dbReference type="PRINTS" id="PR01301">
    <property type="entry name" value="RGSPROTEIN"/>
</dbReference>
<dbReference type="SUPFAM" id="SSF48097">
    <property type="entry name" value="Regulator of G-protein signaling, RGS"/>
    <property type="match status" value="1"/>
</dbReference>
<dbReference type="InterPro" id="IPR016137">
    <property type="entry name" value="RGS"/>
</dbReference>
<evidence type="ECO:0000313" key="3">
    <source>
        <dbReference type="EMBL" id="ETE59456.1"/>
    </source>
</evidence>
<evidence type="ECO:0000259" key="2">
    <source>
        <dbReference type="PROSITE" id="PS50132"/>
    </source>
</evidence>
<dbReference type="EMBL" id="AZIM01005565">
    <property type="protein sequence ID" value="ETE59456.1"/>
    <property type="molecule type" value="Genomic_DNA"/>
</dbReference>
<dbReference type="OrthoDB" id="196547at2759"/>
<protein>
    <submittedName>
        <fullName evidence="3">Regulator of G-protein signaling 3</fullName>
    </submittedName>
</protein>
<feature type="region of interest" description="Disordered" evidence="1">
    <location>
        <begin position="182"/>
        <end position="204"/>
    </location>
</feature>
<dbReference type="InterPro" id="IPR044926">
    <property type="entry name" value="RGS_subdomain_2"/>
</dbReference>
<dbReference type="InterPro" id="IPR024066">
    <property type="entry name" value="RGS_subdom1/3"/>
</dbReference>
<organism evidence="3 4">
    <name type="scientific">Ophiophagus hannah</name>
    <name type="common">King cobra</name>
    <name type="synonym">Naja hannah</name>
    <dbReference type="NCBI Taxonomy" id="8665"/>
    <lineage>
        <taxon>Eukaryota</taxon>
        <taxon>Metazoa</taxon>
        <taxon>Chordata</taxon>
        <taxon>Craniata</taxon>
        <taxon>Vertebrata</taxon>
        <taxon>Euteleostomi</taxon>
        <taxon>Lepidosauria</taxon>
        <taxon>Squamata</taxon>
        <taxon>Bifurcata</taxon>
        <taxon>Unidentata</taxon>
        <taxon>Episquamata</taxon>
        <taxon>Toxicofera</taxon>
        <taxon>Serpentes</taxon>
        <taxon>Colubroidea</taxon>
        <taxon>Elapidae</taxon>
        <taxon>Elapinae</taxon>
        <taxon>Ophiophagus</taxon>
    </lineage>
</organism>
<feature type="region of interest" description="Disordered" evidence="1">
    <location>
        <begin position="29"/>
        <end position="59"/>
    </location>
</feature>
<sequence length="360" mass="40823">MLSPLQKCGSEGCLLDCDFLPWHRSNLRKQHQSCEDPEPRNVCEKQEKPSTPSIRLDDTEVVNCLQLPLQDPGGVWRSRSEGRLDQQGAPCQRGTEEGDKTGSGWSLPSPKSLRKERQLCEKSLASSVESDIGSDCDGSHQNAQQKQKRPRSGISNVNPSDIEDISDDSFHHTVLYLRLQQSQSTKEEQKKLPKVVELRKSGSPVAKEEERLGEIAFCPDSLQSVVESKPRAHRASRQQVAGSDDDKQIDGEKESALRKLDSEENLDFWLACEDYRKLRGCDKLQESAKKIFDQYITIQAPKETRDVTNRNILLPTRSCFDQAQKRIFGLMEKDSYPRFLRSLVYQDLVQPDKEQPNGPL</sequence>
<dbReference type="Gene3D" id="1.10.196.10">
    <property type="match status" value="1"/>
</dbReference>
<feature type="region of interest" description="Disordered" evidence="1">
    <location>
        <begin position="227"/>
        <end position="251"/>
    </location>
</feature>
<dbReference type="PROSITE" id="PS50132">
    <property type="entry name" value="RGS"/>
    <property type="match status" value="1"/>
</dbReference>
<dbReference type="AlphaFoldDB" id="V8NBX8"/>
<comment type="caution">
    <text evidence="3">The sequence shown here is derived from an EMBL/GenBank/DDBJ whole genome shotgun (WGS) entry which is preliminary data.</text>
</comment>
<feature type="non-terminal residue" evidence="3">
    <location>
        <position position="1"/>
    </location>
</feature>
<dbReference type="SMART" id="SM00315">
    <property type="entry name" value="RGS"/>
    <property type="match status" value="1"/>
</dbReference>
<accession>V8NBX8</accession>
<gene>
    <name evidence="3" type="primary">RGS3</name>
    <name evidence="3" type="ORF">L345_14815</name>
</gene>
<evidence type="ECO:0000256" key="1">
    <source>
        <dbReference type="SAM" id="MobiDB-lite"/>
    </source>
</evidence>
<dbReference type="Proteomes" id="UP000018936">
    <property type="component" value="Unassembled WGS sequence"/>
</dbReference>
<proteinExistence type="predicted"/>
<keyword evidence="4" id="KW-1185">Reference proteome</keyword>
<name>V8NBX8_OPHHA</name>
<reference evidence="3 4" key="1">
    <citation type="journal article" date="2013" name="Proc. Natl. Acad. Sci. U.S.A.">
        <title>The king cobra genome reveals dynamic gene evolution and adaptation in the snake venom system.</title>
        <authorList>
            <person name="Vonk F.J."/>
            <person name="Casewell N.R."/>
            <person name="Henkel C.V."/>
            <person name="Heimberg A.M."/>
            <person name="Jansen H.J."/>
            <person name="McCleary R.J."/>
            <person name="Kerkkamp H.M."/>
            <person name="Vos R.A."/>
            <person name="Guerreiro I."/>
            <person name="Calvete J.J."/>
            <person name="Wuster W."/>
            <person name="Woods A.E."/>
            <person name="Logan J.M."/>
            <person name="Harrison R.A."/>
            <person name="Castoe T.A."/>
            <person name="de Koning A.P."/>
            <person name="Pollock D.D."/>
            <person name="Yandell M."/>
            <person name="Calderon D."/>
            <person name="Renjifo C."/>
            <person name="Currier R.B."/>
            <person name="Salgado D."/>
            <person name="Pla D."/>
            <person name="Sanz L."/>
            <person name="Hyder A.S."/>
            <person name="Ribeiro J.M."/>
            <person name="Arntzen J.W."/>
            <person name="van den Thillart G.E."/>
            <person name="Boetzer M."/>
            <person name="Pirovano W."/>
            <person name="Dirks R.P."/>
            <person name="Spaink H.P."/>
            <person name="Duboule D."/>
            <person name="McGlinn E."/>
            <person name="Kini R.M."/>
            <person name="Richardson M.K."/>
        </authorList>
    </citation>
    <scope>NUCLEOTIDE SEQUENCE</scope>
    <source>
        <tissue evidence="3">Blood</tissue>
    </source>
</reference>
<dbReference type="FunFam" id="1.10.167.10:FF:000001">
    <property type="entry name" value="Putative regulator of g-protein signaling 12"/>
    <property type="match status" value="1"/>
</dbReference>
<feature type="domain" description="RGS" evidence="2">
    <location>
        <begin position="257"/>
        <end position="349"/>
    </location>
</feature>
<feature type="compositionally biased region" description="Basic and acidic residues" evidence="1">
    <location>
        <begin position="185"/>
        <end position="204"/>
    </location>
</feature>
<evidence type="ECO:0000313" key="4">
    <source>
        <dbReference type="Proteomes" id="UP000018936"/>
    </source>
</evidence>
<dbReference type="PANTHER" id="PTHR10845">
    <property type="entry name" value="REGULATOR OF G PROTEIN SIGNALING"/>
    <property type="match status" value="1"/>
</dbReference>
<feature type="region of interest" description="Disordered" evidence="1">
    <location>
        <begin position="73"/>
        <end position="165"/>
    </location>
</feature>